<dbReference type="PANTHER" id="PTHR22781:SF12">
    <property type="entry name" value="AP-3 COMPLEX SUBUNIT DELTA-1"/>
    <property type="match status" value="1"/>
</dbReference>
<keyword evidence="6" id="KW-0472">Membrane</keyword>
<dbReference type="InterPro" id="IPR011989">
    <property type="entry name" value="ARM-like"/>
</dbReference>
<comment type="similarity">
    <text evidence="2">Belongs to the adaptor complexes large subunit family.</text>
</comment>
<dbReference type="InterPro" id="IPR002553">
    <property type="entry name" value="Clathrin/coatomer_adapt-like_N"/>
</dbReference>
<dbReference type="SUPFAM" id="SSF48371">
    <property type="entry name" value="ARM repeat"/>
    <property type="match status" value="1"/>
</dbReference>
<evidence type="ECO:0000256" key="2">
    <source>
        <dbReference type="ARBA" id="ARBA00006613"/>
    </source>
</evidence>
<dbReference type="AlphaFoldDB" id="A0A1R1PLK4"/>
<dbReference type="GO" id="GO:0006896">
    <property type="term" value="P:Golgi to vacuole transport"/>
    <property type="evidence" value="ECO:0007669"/>
    <property type="project" value="TreeGrafter"/>
</dbReference>
<organism evidence="8 9">
    <name type="scientific">Zancudomyces culisetae</name>
    <name type="common">Gut fungus</name>
    <name type="synonym">Smittium culisetae</name>
    <dbReference type="NCBI Taxonomy" id="1213189"/>
    <lineage>
        <taxon>Eukaryota</taxon>
        <taxon>Fungi</taxon>
        <taxon>Fungi incertae sedis</taxon>
        <taxon>Zoopagomycota</taxon>
        <taxon>Kickxellomycotina</taxon>
        <taxon>Harpellomycetes</taxon>
        <taxon>Harpellales</taxon>
        <taxon>Legeriomycetaceae</taxon>
        <taxon>Zancudomyces</taxon>
    </lineage>
</organism>
<dbReference type="Pfam" id="PF01602">
    <property type="entry name" value="Adaptin_N"/>
    <property type="match status" value="1"/>
</dbReference>
<keyword evidence="4" id="KW-0677">Repeat</keyword>
<reference evidence="9" key="1">
    <citation type="submission" date="2017-01" db="EMBL/GenBank/DDBJ databases">
        <authorList>
            <person name="Wang Y."/>
            <person name="White M."/>
            <person name="Kvist S."/>
            <person name="Moncalvo J.-M."/>
        </authorList>
    </citation>
    <scope>NUCLEOTIDE SEQUENCE [LARGE SCALE GENOMIC DNA]</scope>
    <source>
        <strain evidence="9">COL-18-3</strain>
    </source>
</reference>
<dbReference type="GO" id="GO:0010008">
    <property type="term" value="C:endosome membrane"/>
    <property type="evidence" value="ECO:0007669"/>
    <property type="project" value="TreeGrafter"/>
</dbReference>
<dbReference type="Gene3D" id="1.25.10.10">
    <property type="entry name" value="Leucine-rich Repeat Variant"/>
    <property type="match status" value="1"/>
</dbReference>
<proteinExistence type="inferred from homology"/>
<comment type="subcellular location">
    <subcellularLocation>
        <location evidence="1">Endomembrane system</location>
    </subcellularLocation>
</comment>
<evidence type="ECO:0000313" key="9">
    <source>
        <dbReference type="Proteomes" id="UP000188320"/>
    </source>
</evidence>
<dbReference type="GO" id="GO:0030123">
    <property type="term" value="C:AP-3 adaptor complex"/>
    <property type="evidence" value="ECO:0007669"/>
    <property type="project" value="InterPro"/>
</dbReference>
<keyword evidence="9" id="KW-1185">Reference proteome</keyword>
<dbReference type="InterPro" id="IPR016024">
    <property type="entry name" value="ARM-type_fold"/>
</dbReference>
<dbReference type="GO" id="GO:0006623">
    <property type="term" value="P:protein targeting to vacuole"/>
    <property type="evidence" value="ECO:0007669"/>
    <property type="project" value="TreeGrafter"/>
</dbReference>
<evidence type="ECO:0000256" key="3">
    <source>
        <dbReference type="ARBA" id="ARBA00022448"/>
    </source>
</evidence>
<name>A0A1R1PLK4_ZANCU</name>
<keyword evidence="5" id="KW-0653">Protein transport</keyword>
<dbReference type="Proteomes" id="UP000188320">
    <property type="component" value="Unassembled WGS sequence"/>
</dbReference>
<evidence type="ECO:0000256" key="1">
    <source>
        <dbReference type="ARBA" id="ARBA00004308"/>
    </source>
</evidence>
<feature type="domain" description="Clathrin/coatomer adaptor adaptin-like N-terminal" evidence="7">
    <location>
        <begin position="1"/>
        <end position="131"/>
    </location>
</feature>
<comment type="caution">
    <text evidence="8">The sequence shown here is derived from an EMBL/GenBank/DDBJ whole genome shotgun (WGS) entry which is preliminary data.</text>
</comment>
<gene>
    <name evidence="8" type="ORF">AX774_g4788</name>
</gene>
<accession>A0A1R1PLK4</accession>
<evidence type="ECO:0000256" key="6">
    <source>
        <dbReference type="ARBA" id="ARBA00023136"/>
    </source>
</evidence>
<evidence type="ECO:0000256" key="5">
    <source>
        <dbReference type="ARBA" id="ARBA00022927"/>
    </source>
</evidence>
<evidence type="ECO:0000313" key="8">
    <source>
        <dbReference type="EMBL" id="OMH81752.1"/>
    </source>
</evidence>
<dbReference type="PANTHER" id="PTHR22781">
    <property type="entry name" value="DELTA ADAPTIN-RELATED"/>
    <property type="match status" value="1"/>
</dbReference>
<sequence>MLGYDIKWASFNVIEVMALASYEEKRIGYLAAIQSFHEETEVLMLTTNLFRKDLMSRDVMEVSLALEGLNELMTRDLGLDLIEDILRVSKHEFGFIRKKAIFVLYKLLKKSNEVASRVIPILKERLGDDDNGNFIESLLFCFYNTFIKVSIHFQ</sequence>
<dbReference type="OrthoDB" id="2132959at2759"/>
<dbReference type="EMBL" id="LSSK01000832">
    <property type="protein sequence ID" value="OMH81752.1"/>
    <property type="molecule type" value="Genomic_DNA"/>
</dbReference>
<protein>
    <submittedName>
        <fullName evidence="8">AP-3 complex subunit delta-1</fullName>
    </submittedName>
</protein>
<evidence type="ECO:0000256" key="4">
    <source>
        <dbReference type="ARBA" id="ARBA00022737"/>
    </source>
</evidence>
<dbReference type="InterPro" id="IPR017105">
    <property type="entry name" value="AP3_complex_dsu"/>
</dbReference>
<keyword evidence="3" id="KW-0813">Transport</keyword>
<evidence type="ECO:0000259" key="7">
    <source>
        <dbReference type="Pfam" id="PF01602"/>
    </source>
</evidence>